<comment type="caution">
    <text evidence="3">The sequence shown here is derived from an EMBL/GenBank/DDBJ whole genome shotgun (WGS) entry which is preliminary data.</text>
</comment>
<sequence length="273" mass="30988">MPSDVISPPARDALMPRDAFPQFDALRIMGLRLLDIPRDALADTVVQAARRGGRMLIVNANAHCVVLSQRERWLRDLFDRADIAFCDGAGVQLAAAFLIGRRPHRTTPPEWIGPVLQQLGRDASLFWLGGTQDTAEHAARTYEQRYGVRTAGVRNGFFDARPGSADSEDIIRQIAASRPTLLLVNMGMPRQERWLYDHWDRLPPTIAITAGALVDHAAGRVRRPPRWVANLGLEWLVRLVREPRRLWRRYLLGLPVFGLHVLRWKIRPERPQA</sequence>
<dbReference type="NCBIfam" id="TIGR00696">
    <property type="entry name" value="wecG_tagA_cpsF"/>
    <property type="match status" value="1"/>
</dbReference>
<dbReference type="Proteomes" id="UP000555756">
    <property type="component" value="Unassembled WGS sequence"/>
</dbReference>
<keyword evidence="1" id="KW-0328">Glycosyltransferase</keyword>
<dbReference type="PANTHER" id="PTHR34136">
    <property type="match status" value="1"/>
</dbReference>
<evidence type="ECO:0000256" key="1">
    <source>
        <dbReference type="ARBA" id="ARBA00022676"/>
    </source>
</evidence>
<proteinExistence type="predicted"/>
<dbReference type="RefSeq" id="WP_183117711.1">
    <property type="nucleotide sequence ID" value="NZ_JAFFJD010000001.1"/>
</dbReference>
<name>A0A7W4JPG7_9PROT</name>
<accession>A0A7W4JPG7</accession>
<evidence type="ECO:0000313" key="4">
    <source>
        <dbReference type="Proteomes" id="UP000555756"/>
    </source>
</evidence>
<protein>
    <submittedName>
        <fullName evidence="3">WecB/TagA/CpsF family glycosyltransferase</fullName>
    </submittedName>
</protein>
<gene>
    <name evidence="3" type="ORF">HLH34_00950</name>
</gene>
<dbReference type="PANTHER" id="PTHR34136:SF1">
    <property type="entry name" value="UDP-N-ACETYL-D-MANNOSAMINURONIC ACID TRANSFERASE"/>
    <property type="match status" value="1"/>
</dbReference>
<evidence type="ECO:0000256" key="2">
    <source>
        <dbReference type="ARBA" id="ARBA00022679"/>
    </source>
</evidence>
<dbReference type="AlphaFoldDB" id="A0A7W4JPG7"/>
<dbReference type="CDD" id="cd06533">
    <property type="entry name" value="Glyco_transf_WecG_TagA"/>
    <property type="match status" value="1"/>
</dbReference>
<evidence type="ECO:0000313" key="3">
    <source>
        <dbReference type="EMBL" id="MBB2188531.1"/>
    </source>
</evidence>
<keyword evidence="4" id="KW-1185">Reference proteome</keyword>
<reference evidence="3 4" key="1">
    <citation type="submission" date="2020-04" db="EMBL/GenBank/DDBJ databases">
        <title>Description of novel Gluconacetobacter.</title>
        <authorList>
            <person name="Sombolestani A."/>
        </authorList>
    </citation>
    <scope>NUCLEOTIDE SEQUENCE [LARGE SCALE GENOMIC DNA]</scope>
    <source>
        <strain evidence="3 4">LMG 21311</strain>
    </source>
</reference>
<organism evidence="3 4">
    <name type="scientific">Gluconacetobacter azotocaptans</name>
    <dbReference type="NCBI Taxonomy" id="142834"/>
    <lineage>
        <taxon>Bacteria</taxon>
        <taxon>Pseudomonadati</taxon>
        <taxon>Pseudomonadota</taxon>
        <taxon>Alphaproteobacteria</taxon>
        <taxon>Acetobacterales</taxon>
        <taxon>Acetobacteraceae</taxon>
        <taxon>Gluconacetobacter</taxon>
    </lineage>
</organism>
<dbReference type="Pfam" id="PF03808">
    <property type="entry name" value="Glyco_tran_WecG"/>
    <property type="match status" value="1"/>
</dbReference>
<dbReference type="InterPro" id="IPR004629">
    <property type="entry name" value="WecG_TagA_CpsF"/>
</dbReference>
<dbReference type="EMBL" id="JABEQF010000001">
    <property type="protein sequence ID" value="MBB2188531.1"/>
    <property type="molecule type" value="Genomic_DNA"/>
</dbReference>
<keyword evidence="2 3" id="KW-0808">Transferase</keyword>
<dbReference type="GO" id="GO:0016758">
    <property type="term" value="F:hexosyltransferase activity"/>
    <property type="evidence" value="ECO:0007669"/>
    <property type="project" value="TreeGrafter"/>
</dbReference>